<accession>A0A7J5U5B5</accession>
<dbReference type="SUPFAM" id="SSF88946">
    <property type="entry name" value="Sigma2 domain of RNA polymerase sigma factors"/>
    <property type="match status" value="1"/>
</dbReference>
<dbReference type="GO" id="GO:0006352">
    <property type="term" value="P:DNA-templated transcription initiation"/>
    <property type="evidence" value="ECO:0007669"/>
    <property type="project" value="InterPro"/>
</dbReference>
<protein>
    <submittedName>
        <fullName evidence="7">RNA polymerase sigma-70 factor</fullName>
    </submittedName>
</protein>
<reference evidence="7 8" key="1">
    <citation type="submission" date="2019-10" db="EMBL/GenBank/DDBJ databases">
        <title>Rudanella paleaurantiibacter sp. nov., isolated from sludge.</title>
        <authorList>
            <person name="Xu S.Q."/>
        </authorList>
    </citation>
    <scope>NUCLEOTIDE SEQUENCE [LARGE SCALE GENOMIC DNA]</scope>
    <source>
        <strain evidence="7 8">HX-22-17</strain>
    </source>
</reference>
<sequence length="221" mass="25696">MQKVYPSNSDSSADKFPFSVGGPVGEGKLTDDELLLRQHFEKDAAGAFALLFRRYYKNLVNHALRFVYGREVAEDLVADVFTHFWQEELYKTVHTSFRAYLYQTVRYRAYNYIRCELHPANPLEAADDQPTLTYLQPDQIIQYSELQHKIEVVVQQLPPQCQRAFLLSRIEGKKYHEIAQVLHISSSAVEKLLIRALQKLRQELQAGRFLSYLLMFFTSAI</sequence>
<dbReference type="Pfam" id="PF08281">
    <property type="entry name" value="Sigma70_r4_2"/>
    <property type="match status" value="1"/>
</dbReference>
<dbReference type="Pfam" id="PF04542">
    <property type="entry name" value="Sigma70_r2"/>
    <property type="match status" value="1"/>
</dbReference>
<dbReference type="PANTHER" id="PTHR43133:SF46">
    <property type="entry name" value="RNA POLYMERASE SIGMA-70 FACTOR ECF SUBFAMILY"/>
    <property type="match status" value="1"/>
</dbReference>
<dbReference type="NCBIfam" id="TIGR02937">
    <property type="entry name" value="sigma70-ECF"/>
    <property type="match status" value="1"/>
</dbReference>
<dbReference type="InterPro" id="IPR014327">
    <property type="entry name" value="RNA_pol_sigma70_bacteroid"/>
</dbReference>
<evidence type="ECO:0000313" key="7">
    <source>
        <dbReference type="EMBL" id="KAB7732956.1"/>
    </source>
</evidence>
<evidence type="ECO:0000313" key="8">
    <source>
        <dbReference type="Proteomes" id="UP000488299"/>
    </source>
</evidence>
<dbReference type="InterPro" id="IPR013324">
    <property type="entry name" value="RNA_pol_sigma_r3/r4-like"/>
</dbReference>
<dbReference type="RefSeq" id="WP_152122690.1">
    <property type="nucleotide sequence ID" value="NZ_WELI01000001.1"/>
</dbReference>
<evidence type="ECO:0000256" key="1">
    <source>
        <dbReference type="ARBA" id="ARBA00010641"/>
    </source>
</evidence>
<keyword evidence="2" id="KW-0805">Transcription regulation</keyword>
<dbReference type="InterPro" id="IPR014284">
    <property type="entry name" value="RNA_pol_sigma-70_dom"/>
</dbReference>
<dbReference type="InterPro" id="IPR039425">
    <property type="entry name" value="RNA_pol_sigma-70-like"/>
</dbReference>
<dbReference type="GO" id="GO:0003677">
    <property type="term" value="F:DNA binding"/>
    <property type="evidence" value="ECO:0007669"/>
    <property type="project" value="InterPro"/>
</dbReference>
<evidence type="ECO:0000259" key="5">
    <source>
        <dbReference type="Pfam" id="PF04542"/>
    </source>
</evidence>
<comment type="similarity">
    <text evidence="1">Belongs to the sigma-70 factor family. ECF subfamily.</text>
</comment>
<gene>
    <name evidence="7" type="ORF">F5984_03145</name>
</gene>
<dbReference type="NCBIfam" id="TIGR02985">
    <property type="entry name" value="Sig70_bacteroi1"/>
    <property type="match status" value="1"/>
</dbReference>
<evidence type="ECO:0000256" key="3">
    <source>
        <dbReference type="ARBA" id="ARBA00023082"/>
    </source>
</evidence>
<evidence type="ECO:0000256" key="2">
    <source>
        <dbReference type="ARBA" id="ARBA00023015"/>
    </source>
</evidence>
<dbReference type="Gene3D" id="1.10.1740.10">
    <property type="match status" value="1"/>
</dbReference>
<evidence type="ECO:0000256" key="4">
    <source>
        <dbReference type="ARBA" id="ARBA00023163"/>
    </source>
</evidence>
<dbReference type="PANTHER" id="PTHR43133">
    <property type="entry name" value="RNA POLYMERASE ECF-TYPE SIGMA FACTO"/>
    <property type="match status" value="1"/>
</dbReference>
<feature type="domain" description="RNA polymerase sigma factor 70 region 4 type 2" evidence="6">
    <location>
        <begin position="149"/>
        <end position="200"/>
    </location>
</feature>
<dbReference type="AlphaFoldDB" id="A0A7J5U5B5"/>
<keyword evidence="4" id="KW-0804">Transcription</keyword>
<name>A0A7J5U5B5_9BACT</name>
<dbReference type="InterPro" id="IPR013325">
    <property type="entry name" value="RNA_pol_sigma_r2"/>
</dbReference>
<evidence type="ECO:0000259" key="6">
    <source>
        <dbReference type="Pfam" id="PF08281"/>
    </source>
</evidence>
<dbReference type="InterPro" id="IPR036388">
    <property type="entry name" value="WH-like_DNA-bd_sf"/>
</dbReference>
<dbReference type="SUPFAM" id="SSF88659">
    <property type="entry name" value="Sigma3 and sigma4 domains of RNA polymerase sigma factors"/>
    <property type="match status" value="1"/>
</dbReference>
<organism evidence="7 8">
    <name type="scientific">Rudanella paleaurantiibacter</name>
    <dbReference type="NCBI Taxonomy" id="2614655"/>
    <lineage>
        <taxon>Bacteria</taxon>
        <taxon>Pseudomonadati</taxon>
        <taxon>Bacteroidota</taxon>
        <taxon>Cytophagia</taxon>
        <taxon>Cytophagales</taxon>
        <taxon>Cytophagaceae</taxon>
        <taxon>Rudanella</taxon>
    </lineage>
</organism>
<feature type="domain" description="RNA polymerase sigma-70 region 2" evidence="5">
    <location>
        <begin position="51"/>
        <end position="115"/>
    </location>
</feature>
<dbReference type="GO" id="GO:0016987">
    <property type="term" value="F:sigma factor activity"/>
    <property type="evidence" value="ECO:0007669"/>
    <property type="project" value="UniProtKB-KW"/>
</dbReference>
<proteinExistence type="inferred from homology"/>
<dbReference type="EMBL" id="WELI01000001">
    <property type="protein sequence ID" value="KAB7732956.1"/>
    <property type="molecule type" value="Genomic_DNA"/>
</dbReference>
<keyword evidence="8" id="KW-1185">Reference proteome</keyword>
<keyword evidence="3" id="KW-0731">Sigma factor</keyword>
<dbReference type="InterPro" id="IPR013249">
    <property type="entry name" value="RNA_pol_sigma70_r4_t2"/>
</dbReference>
<comment type="caution">
    <text evidence="7">The sequence shown here is derived from an EMBL/GenBank/DDBJ whole genome shotgun (WGS) entry which is preliminary data.</text>
</comment>
<dbReference type="Gene3D" id="1.10.10.10">
    <property type="entry name" value="Winged helix-like DNA-binding domain superfamily/Winged helix DNA-binding domain"/>
    <property type="match status" value="1"/>
</dbReference>
<dbReference type="CDD" id="cd06171">
    <property type="entry name" value="Sigma70_r4"/>
    <property type="match status" value="1"/>
</dbReference>
<dbReference type="InterPro" id="IPR007627">
    <property type="entry name" value="RNA_pol_sigma70_r2"/>
</dbReference>
<dbReference type="Proteomes" id="UP000488299">
    <property type="component" value="Unassembled WGS sequence"/>
</dbReference>